<dbReference type="AlphaFoldDB" id="A0A1K0INB5"/>
<organism evidence="2">
    <name type="scientific">Cupriavidus necator</name>
    <name type="common">Alcaligenes eutrophus</name>
    <name type="synonym">Ralstonia eutropha</name>
    <dbReference type="NCBI Taxonomy" id="106590"/>
    <lineage>
        <taxon>Bacteria</taxon>
        <taxon>Pseudomonadati</taxon>
        <taxon>Pseudomonadota</taxon>
        <taxon>Betaproteobacteria</taxon>
        <taxon>Burkholderiales</taxon>
        <taxon>Burkholderiaceae</taxon>
        <taxon>Cupriavidus</taxon>
    </lineage>
</organism>
<sequence>MGVRAGAPTKCSPSVCQRLPSPPAPLPQAGEGSKQAASGTPSPRNTPIHPMTPTPLTQPKGNP</sequence>
<evidence type="ECO:0000256" key="1">
    <source>
        <dbReference type="SAM" id="MobiDB-lite"/>
    </source>
</evidence>
<protein>
    <submittedName>
        <fullName evidence="2">Uncharacterized protein</fullName>
    </submittedName>
</protein>
<feature type="region of interest" description="Disordered" evidence="1">
    <location>
        <begin position="1"/>
        <end position="63"/>
    </location>
</feature>
<proteinExistence type="predicted"/>
<dbReference type="EMBL" id="FMSH01000437">
    <property type="protein sequence ID" value="SCU89621.1"/>
    <property type="molecule type" value="Genomic_DNA"/>
</dbReference>
<feature type="compositionally biased region" description="Polar residues" evidence="1">
    <location>
        <begin position="54"/>
        <end position="63"/>
    </location>
</feature>
<name>A0A1K0INB5_CUPNE</name>
<accession>A0A1K0INB5</accession>
<reference evidence="2" key="1">
    <citation type="submission" date="2016-09" db="EMBL/GenBank/DDBJ databases">
        <authorList>
            <person name="Capua I."/>
            <person name="De Benedictis P."/>
            <person name="Joannis T."/>
            <person name="Lombin L.H."/>
            <person name="Cattoli G."/>
        </authorList>
    </citation>
    <scope>NUCLEOTIDE SEQUENCE</scope>
    <source>
        <strain evidence="2">B9</strain>
    </source>
</reference>
<evidence type="ECO:0000313" key="2">
    <source>
        <dbReference type="EMBL" id="SCU89621.1"/>
    </source>
</evidence>
<feature type="compositionally biased region" description="Polar residues" evidence="1">
    <location>
        <begin position="35"/>
        <end position="45"/>
    </location>
</feature>
<gene>
    <name evidence="2" type="ORF">CNECB9_4920013</name>
</gene>